<reference evidence="5 6" key="1">
    <citation type="journal article" date="2011" name="Proc. Natl. Acad. Sci. U.S.A.">
        <title>Evolutionary erosion of yeast sex chromosomes by mating-type switching accidents.</title>
        <authorList>
            <person name="Gordon J.L."/>
            <person name="Armisen D."/>
            <person name="Proux-Wera E."/>
            <person name="Oheigeartaigh S.S."/>
            <person name="Byrne K.P."/>
            <person name="Wolfe K.H."/>
        </authorList>
    </citation>
    <scope>NUCLEOTIDE SEQUENCE [LARGE SCALE GENOMIC DNA]</scope>
    <source>
        <strain evidence="6">ATCC MYA-139 / BCRC 22969 / CBS 8797 / CCRC 22969 / KCTC 17520 / NBRC 10181 / NCYC 3082</strain>
    </source>
</reference>
<dbReference type="Gene3D" id="2.30.30.40">
    <property type="entry name" value="SH3 Domains"/>
    <property type="match status" value="1"/>
</dbReference>
<dbReference type="SUPFAM" id="SSF50044">
    <property type="entry name" value="SH3-domain"/>
    <property type="match status" value="1"/>
</dbReference>
<evidence type="ECO:0000256" key="3">
    <source>
        <dbReference type="SAM" id="MobiDB-lite"/>
    </source>
</evidence>
<feature type="region of interest" description="Disordered" evidence="3">
    <location>
        <begin position="98"/>
        <end position="118"/>
    </location>
</feature>
<dbReference type="KEGG" id="kng:KNAG_0A05020"/>
<feature type="compositionally biased region" description="Polar residues" evidence="3">
    <location>
        <begin position="33"/>
        <end position="43"/>
    </location>
</feature>
<gene>
    <name evidence="5" type="primary">KNAG0A05020</name>
    <name evidence="5" type="ordered locus">KNAG_0A05020</name>
</gene>
<dbReference type="SMART" id="SM00326">
    <property type="entry name" value="SH3"/>
    <property type="match status" value="1"/>
</dbReference>
<evidence type="ECO:0000313" key="6">
    <source>
        <dbReference type="Proteomes" id="UP000006310"/>
    </source>
</evidence>
<accession>J7R045</accession>
<dbReference type="Proteomes" id="UP000006310">
    <property type="component" value="Chromosome 1"/>
</dbReference>
<evidence type="ECO:0000313" key="5">
    <source>
        <dbReference type="EMBL" id="CCK68170.1"/>
    </source>
</evidence>
<proteinExistence type="predicted"/>
<dbReference type="GO" id="GO:0030674">
    <property type="term" value="F:protein-macromolecule adaptor activity"/>
    <property type="evidence" value="ECO:0007669"/>
    <property type="project" value="EnsemblFungi"/>
</dbReference>
<dbReference type="OMA" id="PFYLTHM"/>
<evidence type="ECO:0000256" key="1">
    <source>
        <dbReference type="ARBA" id="ARBA00022443"/>
    </source>
</evidence>
<feature type="compositionally biased region" description="Polar residues" evidence="3">
    <location>
        <begin position="100"/>
        <end position="112"/>
    </location>
</feature>
<sequence length="270" mass="30213">MSELETITKRTVPGGDVAKNSDGDLPVAENDKVQLSQEKSSIRVNLKSGKEDHNNSNVQPGDKSDDETSTVGYISIKDFAYSEADPLHYGYFDEEDNESGMINSDGVSTGANNDGELEDAETKRQSVILPRDYIVNHRAIALYDFEPENDNELELKEEDVVYISYKHGQGWLVAENEQRTKTGLVPEEFVSYIESDEAERTQDEDVVRPFYLTQLISQSLTPGQGTNNTKQSNGKHGSGRETKTKKGDEDDGEWEDVDELETDLHNKLNL</sequence>
<feature type="compositionally biased region" description="Basic and acidic residues" evidence="3">
    <location>
        <begin position="238"/>
        <end position="248"/>
    </location>
</feature>
<dbReference type="AlphaFoldDB" id="J7R045"/>
<name>J7R045_HUIN7</name>
<feature type="region of interest" description="Disordered" evidence="3">
    <location>
        <begin position="1"/>
        <end position="70"/>
    </location>
</feature>
<protein>
    <recommendedName>
        <fullName evidence="4">SH3 domain-containing protein</fullName>
    </recommendedName>
</protein>
<dbReference type="GO" id="GO:0043409">
    <property type="term" value="P:negative regulation of MAPK cascade"/>
    <property type="evidence" value="ECO:0007669"/>
    <property type="project" value="EnsemblFungi"/>
</dbReference>
<dbReference type="eggNOG" id="ENOG502RZ32">
    <property type="taxonomic scope" value="Eukaryota"/>
</dbReference>
<feature type="domain" description="SH3" evidence="4">
    <location>
        <begin position="134"/>
        <end position="195"/>
    </location>
</feature>
<evidence type="ECO:0000259" key="4">
    <source>
        <dbReference type="PROSITE" id="PS50002"/>
    </source>
</evidence>
<reference evidence="6" key="2">
    <citation type="submission" date="2012-08" db="EMBL/GenBank/DDBJ databases">
        <title>Genome sequence of Kazachstania naganishii.</title>
        <authorList>
            <person name="Gordon J.L."/>
            <person name="Armisen D."/>
            <person name="Proux-Wera E."/>
            <person name="OhEigeartaigh S.S."/>
            <person name="Byrne K.P."/>
            <person name="Wolfe K.H."/>
        </authorList>
    </citation>
    <scope>NUCLEOTIDE SEQUENCE [LARGE SCALE GENOMIC DNA]</scope>
    <source>
        <strain evidence="6">ATCC MYA-139 / BCRC 22969 / CBS 8797 / CCRC 22969 / KCTC 17520 / NBRC 10181 / NCYC 3082</strain>
    </source>
</reference>
<feature type="region of interest" description="Disordered" evidence="3">
    <location>
        <begin position="218"/>
        <end position="270"/>
    </location>
</feature>
<dbReference type="EMBL" id="HE978314">
    <property type="protein sequence ID" value="CCK68170.1"/>
    <property type="molecule type" value="Genomic_DNA"/>
</dbReference>
<dbReference type="FunFam" id="2.30.30.40:FF:000283">
    <property type="entry name" value="NAP1-binding protein 2"/>
    <property type="match status" value="1"/>
</dbReference>
<keyword evidence="1 2" id="KW-0728">SH3 domain</keyword>
<dbReference type="PANTHER" id="PTHR14167:SF116">
    <property type="entry name" value="CAP, ISOFORM AC"/>
    <property type="match status" value="1"/>
</dbReference>
<dbReference type="InterPro" id="IPR036028">
    <property type="entry name" value="SH3-like_dom_sf"/>
</dbReference>
<dbReference type="HOGENOM" id="CLU_069841_1_0_1"/>
<dbReference type="Pfam" id="PF00018">
    <property type="entry name" value="SH3_1"/>
    <property type="match status" value="1"/>
</dbReference>
<organism evidence="5 6">
    <name type="scientific">Huiozyma naganishii (strain ATCC MYA-139 / BCRC 22969 / CBS 8797 / KCTC 17520 / NBRC 10181 / NCYC 3082 / Yp74L-3)</name>
    <name type="common">Yeast</name>
    <name type="synonym">Kazachstania naganishii</name>
    <dbReference type="NCBI Taxonomy" id="1071383"/>
    <lineage>
        <taxon>Eukaryota</taxon>
        <taxon>Fungi</taxon>
        <taxon>Dikarya</taxon>
        <taxon>Ascomycota</taxon>
        <taxon>Saccharomycotina</taxon>
        <taxon>Saccharomycetes</taxon>
        <taxon>Saccharomycetales</taxon>
        <taxon>Saccharomycetaceae</taxon>
        <taxon>Huiozyma</taxon>
    </lineage>
</organism>
<dbReference type="GeneID" id="34523805"/>
<dbReference type="GO" id="GO:0005737">
    <property type="term" value="C:cytoplasm"/>
    <property type="evidence" value="ECO:0007669"/>
    <property type="project" value="EnsemblFungi"/>
</dbReference>
<feature type="compositionally biased region" description="Polar residues" evidence="3">
    <location>
        <begin position="218"/>
        <end position="235"/>
    </location>
</feature>
<dbReference type="RefSeq" id="XP_022462416.1">
    <property type="nucleotide sequence ID" value="XM_022609329.1"/>
</dbReference>
<keyword evidence="6" id="KW-1185">Reference proteome</keyword>
<dbReference type="STRING" id="1071383.J7R045"/>
<dbReference type="InterPro" id="IPR050384">
    <property type="entry name" value="Endophilin_SH3RF"/>
</dbReference>
<evidence type="ECO:0000256" key="2">
    <source>
        <dbReference type="PROSITE-ProRule" id="PRU00192"/>
    </source>
</evidence>
<dbReference type="PANTHER" id="PTHR14167">
    <property type="entry name" value="SH3 DOMAIN-CONTAINING"/>
    <property type="match status" value="1"/>
</dbReference>
<feature type="compositionally biased region" description="Acidic residues" evidence="3">
    <location>
        <begin position="249"/>
        <end position="261"/>
    </location>
</feature>
<dbReference type="PROSITE" id="PS50002">
    <property type="entry name" value="SH3"/>
    <property type="match status" value="1"/>
</dbReference>
<dbReference type="OrthoDB" id="19092at2759"/>
<dbReference type="GO" id="GO:0071852">
    <property type="term" value="P:fungal-type cell wall organization or biogenesis"/>
    <property type="evidence" value="ECO:0007669"/>
    <property type="project" value="EnsemblFungi"/>
</dbReference>
<dbReference type="InterPro" id="IPR001452">
    <property type="entry name" value="SH3_domain"/>
</dbReference>